<accession>A0A5N8VJA0</accession>
<organism evidence="1 2">
    <name type="scientific">Streptomyces adustus</name>
    <dbReference type="NCBI Taxonomy" id="1609272"/>
    <lineage>
        <taxon>Bacteria</taxon>
        <taxon>Bacillati</taxon>
        <taxon>Actinomycetota</taxon>
        <taxon>Actinomycetes</taxon>
        <taxon>Kitasatosporales</taxon>
        <taxon>Streptomycetaceae</taxon>
        <taxon>Streptomyces</taxon>
    </lineage>
</organism>
<evidence type="ECO:0000313" key="1">
    <source>
        <dbReference type="EMBL" id="MPY34178.1"/>
    </source>
</evidence>
<keyword evidence="2" id="KW-1185">Reference proteome</keyword>
<name>A0A5N8VJA0_9ACTN</name>
<gene>
    <name evidence="1" type="ORF">FNH09_23890</name>
</gene>
<protein>
    <submittedName>
        <fullName evidence="1">Uncharacterized protein</fullName>
    </submittedName>
</protein>
<comment type="caution">
    <text evidence="1">The sequence shown here is derived from an EMBL/GenBank/DDBJ whole genome shotgun (WGS) entry which is preliminary data.</text>
</comment>
<dbReference type="OrthoDB" id="4315973at2"/>
<dbReference type="AlphaFoldDB" id="A0A5N8VJA0"/>
<dbReference type="EMBL" id="VJZD01000102">
    <property type="protein sequence ID" value="MPY34178.1"/>
    <property type="molecule type" value="Genomic_DNA"/>
</dbReference>
<proteinExistence type="predicted"/>
<dbReference type="Proteomes" id="UP000325849">
    <property type="component" value="Unassembled WGS sequence"/>
</dbReference>
<reference evidence="1 2" key="1">
    <citation type="submission" date="2019-07" db="EMBL/GenBank/DDBJ databases">
        <title>New species of Amycolatopsis and Streptomyces.</title>
        <authorList>
            <person name="Duangmal K."/>
            <person name="Teo W.F.A."/>
            <person name="Lipun K."/>
        </authorList>
    </citation>
    <scope>NUCLEOTIDE SEQUENCE [LARGE SCALE GENOMIC DNA]</scope>
    <source>
        <strain evidence="1 2">NBRC 109810</strain>
    </source>
</reference>
<sequence length="143" mass="15684">MEEPRIRLGSDDVWLELARTDGGSWQVTADWCSWLTADFTADLSGAEVVDFADRMLSHLRAPSGGRFSAAVTPGRNNPLRLKAEPVGDGFAFFVRLTPNGDDDVCHLQMEIDPIATLELLEAFSALYAALVLCPPEHLVKPRS</sequence>
<evidence type="ECO:0000313" key="2">
    <source>
        <dbReference type="Proteomes" id="UP000325849"/>
    </source>
</evidence>
<dbReference type="RefSeq" id="WP_152891354.1">
    <property type="nucleotide sequence ID" value="NZ_VJZD01000102.1"/>
</dbReference>